<keyword evidence="3" id="KW-0611">Plant defense</keyword>
<dbReference type="PRINTS" id="PR00364">
    <property type="entry name" value="DISEASERSIST"/>
</dbReference>
<protein>
    <submittedName>
        <fullName evidence="5">TMV resistance protein N</fullName>
        <ecNumber evidence="5">3.1.26.5</ecNumber>
    </submittedName>
</protein>
<dbReference type="InterPro" id="IPR036390">
    <property type="entry name" value="WH_DNA-bd_sf"/>
</dbReference>
<evidence type="ECO:0000313" key="5">
    <source>
        <dbReference type="EMBL" id="KHN09908.1"/>
    </source>
</evidence>
<dbReference type="SUPFAM" id="SSF52200">
    <property type="entry name" value="Toll/Interleukin receptor TIR domain"/>
    <property type="match status" value="1"/>
</dbReference>
<dbReference type="Pfam" id="PF23282">
    <property type="entry name" value="WHD_ROQ1"/>
    <property type="match status" value="1"/>
</dbReference>
<dbReference type="PROSITE" id="PS50104">
    <property type="entry name" value="TIR"/>
    <property type="match status" value="1"/>
</dbReference>
<dbReference type="InterPro" id="IPR002182">
    <property type="entry name" value="NB-ARC"/>
</dbReference>
<dbReference type="AlphaFoldDB" id="A0A0B2PQF8"/>
<dbReference type="InterPro" id="IPR035897">
    <property type="entry name" value="Toll_tir_struct_dom_sf"/>
</dbReference>
<evidence type="ECO:0000256" key="1">
    <source>
        <dbReference type="ARBA" id="ARBA00022614"/>
    </source>
</evidence>
<organism evidence="5">
    <name type="scientific">Glycine soja</name>
    <name type="common">Wild soybean</name>
    <dbReference type="NCBI Taxonomy" id="3848"/>
    <lineage>
        <taxon>Eukaryota</taxon>
        <taxon>Viridiplantae</taxon>
        <taxon>Streptophyta</taxon>
        <taxon>Embryophyta</taxon>
        <taxon>Tracheophyta</taxon>
        <taxon>Spermatophyta</taxon>
        <taxon>Magnoliopsida</taxon>
        <taxon>eudicotyledons</taxon>
        <taxon>Gunneridae</taxon>
        <taxon>Pentapetalae</taxon>
        <taxon>rosids</taxon>
        <taxon>fabids</taxon>
        <taxon>Fabales</taxon>
        <taxon>Fabaceae</taxon>
        <taxon>Papilionoideae</taxon>
        <taxon>50 kb inversion clade</taxon>
        <taxon>NPAAA clade</taxon>
        <taxon>indigoferoid/millettioid clade</taxon>
        <taxon>Phaseoleae</taxon>
        <taxon>Glycine</taxon>
        <taxon>Glycine subgen. Soja</taxon>
    </lineage>
</organism>
<sequence>MIYVVVFSQNYASSTWCLDELTKILNCKKRYGRVVIPVFYKVDPSIVRHQRETYAEEFVKYKHRFADNIDKVHAWKAALTEAAEIAGWDSQKTSPEATLVAEIVKDILTKLNSSSSCDHQEFVGIETHITQIKLLMKLETLDIRIIGIWGLGGIGKTTIAGQIYHQLASQFCSSSLVLNVPEEIERHGIQRTRSNYEKELVEGGISISSERLKRTKVLLFLDDVNDSGQLRDLIGGRGRFGQGSRIILTSRDMQVLKNAEADEIYEVKEMNDEESLKLFSIHAFHQNQPIETYKELSEKVLRYAKGIPLALQILGSLLYRKTEEVWKNQLQKLEKYPDSKIFNVLKLSYDGLDEEQKNIFLDIACFYRGYWEIFVAQQLESCGFSATIGMDVLKDKCLISILKGNVQMHDLIQEMGREIVRQECCLNPGKRSRLWKVEEIHQVLKNNEV</sequence>
<dbReference type="Pfam" id="PF00931">
    <property type="entry name" value="NB-ARC"/>
    <property type="match status" value="1"/>
</dbReference>
<keyword evidence="5" id="KW-0378">Hydrolase</keyword>
<evidence type="ECO:0000256" key="3">
    <source>
        <dbReference type="ARBA" id="ARBA00022821"/>
    </source>
</evidence>
<dbReference type="GO" id="GO:0006952">
    <property type="term" value="P:defense response"/>
    <property type="evidence" value="ECO:0007669"/>
    <property type="project" value="UniProtKB-KW"/>
</dbReference>
<accession>A0A0B2PQF8</accession>
<dbReference type="Proteomes" id="UP000053555">
    <property type="component" value="Unassembled WGS sequence"/>
</dbReference>
<evidence type="ECO:0000256" key="2">
    <source>
        <dbReference type="ARBA" id="ARBA00022737"/>
    </source>
</evidence>
<evidence type="ECO:0000259" key="4">
    <source>
        <dbReference type="PROSITE" id="PS50104"/>
    </source>
</evidence>
<name>A0A0B2PQF8_GLYSO</name>
<dbReference type="Gene3D" id="3.40.50.10140">
    <property type="entry name" value="Toll/interleukin-1 receptor homology (TIR) domain"/>
    <property type="match status" value="1"/>
</dbReference>
<dbReference type="Pfam" id="PF01582">
    <property type="entry name" value="TIR"/>
    <property type="match status" value="1"/>
</dbReference>
<dbReference type="InterPro" id="IPR058192">
    <property type="entry name" value="WHD_ROQ1-like"/>
</dbReference>
<gene>
    <name evidence="5" type="ORF">glysoja_045987</name>
</gene>
<proteinExistence type="predicted"/>
<dbReference type="GO" id="GO:0043531">
    <property type="term" value="F:ADP binding"/>
    <property type="evidence" value="ECO:0007669"/>
    <property type="project" value="InterPro"/>
</dbReference>
<dbReference type="EMBL" id="KN664995">
    <property type="protein sequence ID" value="KHN09908.1"/>
    <property type="molecule type" value="Genomic_DNA"/>
</dbReference>
<dbReference type="InterPro" id="IPR042197">
    <property type="entry name" value="Apaf_helical"/>
</dbReference>
<dbReference type="InterPro" id="IPR044974">
    <property type="entry name" value="Disease_R_plants"/>
</dbReference>
<dbReference type="Gene3D" id="1.10.8.430">
    <property type="entry name" value="Helical domain of apoptotic protease-activating factors"/>
    <property type="match status" value="1"/>
</dbReference>
<dbReference type="PANTHER" id="PTHR11017:SF568">
    <property type="entry name" value="ADP-RIBOSYL CYCLASE_CYCLIC ADP-RIBOSE HYDROLASE"/>
    <property type="match status" value="1"/>
</dbReference>
<dbReference type="PANTHER" id="PTHR11017">
    <property type="entry name" value="LEUCINE-RICH REPEAT-CONTAINING PROTEIN"/>
    <property type="match status" value="1"/>
</dbReference>
<reference evidence="5" key="1">
    <citation type="submission" date="2014-07" db="EMBL/GenBank/DDBJ databases">
        <title>Identification of a novel salt tolerance gene in wild soybean by whole-genome sequencing.</title>
        <authorList>
            <person name="Lam H.-M."/>
            <person name="Qi X."/>
            <person name="Li M.-W."/>
            <person name="Liu X."/>
            <person name="Xie M."/>
            <person name="Ni M."/>
            <person name="Xu X."/>
        </authorList>
    </citation>
    <scope>NUCLEOTIDE SEQUENCE [LARGE SCALE GENOMIC DNA]</scope>
    <source>
        <tissue evidence="5">Root</tissue>
    </source>
</reference>
<dbReference type="SUPFAM" id="SSF52540">
    <property type="entry name" value="P-loop containing nucleoside triphosphate hydrolases"/>
    <property type="match status" value="1"/>
</dbReference>
<keyword evidence="1" id="KW-0433">Leucine-rich repeat</keyword>
<dbReference type="InterPro" id="IPR027417">
    <property type="entry name" value="P-loop_NTPase"/>
</dbReference>
<dbReference type="EC" id="3.1.26.5" evidence="5"/>
<dbReference type="InterPro" id="IPR000157">
    <property type="entry name" value="TIR_dom"/>
</dbReference>
<feature type="domain" description="TIR" evidence="4">
    <location>
        <begin position="1"/>
        <end position="111"/>
    </location>
</feature>
<keyword evidence="2" id="KW-0677">Repeat</keyword>
<dbReference type="GO" id="GO:0004526">
    <property type="term" value="F:ribonuclease P activity"/>
    <property type="evidence" value="ECO:0007669"/>
    <property type="project" value="UniProtKB-EC"/>
</dbReference>
<dbReference type="FunFam" id="1.10.8.430:FF:000002">
    <property type="entry name" value="Disease resistance protein (TIR-NBS-LRR class)"/>
    <property type="match status" value="1"/>
</dbReference>
<dbReference type="SUPFAM" id="SSF46785">
    <property type="entry name" value="Winged helix' DNA-binding domain"/>
    <property type="match status" value="1"/>
</dbReference>
<dbReference type="GO" id="GO:0007165">
    <property type="term" value="P:signal transduction"/>
    <property type="evidence" value="ECO:0007669"/>
    <property type="project" value="InterPro"/>
</dbReference>
<dbReference type="Gene3D" id="3.40.50.300">
    <property type="entry name" value="P-loop containing nucleotide triphosphate hydrolases"/>
    <property type="match status" value="1"/>
</dbReference>